<dbReference type="InterPro" id="IPR009004">
    <property type="entry name" value="Transposase_Mu_C"/>
</dbReference>
<dbReference type="Proteomes" id="UP000231987">
    <property type="component" value="Unassembled WGS sequence"/>
</dbReference>
<dbReference type="SUPFAM" id="SSF53098">
    <property type="entry name" value="Ribonuclease H-like"/>
    <property type="match status" value="1"/>
</dbReference>
<organism evidence="3 4">
    <name type="scientific">Rhizobium meliloti</name>
    <name type="common">Ensifer meliloti</name>
    <name type="synonym">Sinorhizobium meliloti</name>
    <dbReference type="NCBI Taxonomy" id="382"/>
    <lineage>
        <taxon>Bacteria</taxon>
        <taxon>Pseudomonadati</taxon>
        <taxon>Pseudomonadota</taxon>
        <taxon>Alphaproteobacteria</taxon>
        <taxon>Hyphomicrobiales</taxon>
        <taxon>Rhizobiaceae</taxon>
        <taxon>Sinorhizobium/Ensifer group</taxon>
        <taxon>Sinorhizobium</taxon>
    </lineage>
</organism>
<comment type="caution">
    <text evidence="3">The sequence shown here is derived from an EMBL/GenBank/DDBJ whole genome shotgun (WGS) entry which is preliminary data.</text>
</comment>
<evidence type="ECO:0000256" key="1">
    <source>
        <dbReference type="SAM" id="MobiDB-lite"/>
    </source>
</evidence>
<dbReference type="EMBL" id="NJGD01000044">
    <property type="protein sequence ID" value="PJR08450.1"/>
    <property type="molecule type" value="Genomic_DNA"/>
</dbReference>
<feature type="region of interest" description="Disordered" evidence="1">
    <location>
        <begin position="505"/>
        <end position="538"/>
    </location>
</feature>
<gene>
    <name evidence="3" type="ORF">CEJ86_32975</name>
</gene>
<evidence type="ECO:0000259" key="2">
    <source>
        <dbReference type="PROSITE" id="PS50994"/>
    </source>
</evidence>
<sequence>MSDPFPDEVDEALWDEACRRANAIREFLKHRTGKMTAGDVAVLATELDVSRATAYRLIRLFRAGGTVMALVERKRGRPEGHRVPDDKREEIIRTTINRYYLTRNRPTVSQLIRDVQTNCMSAGLKPPHRRTIKARLEDIDLQKRAKRRGENEIVKQTQAVPRVFGASRPLQVVQIDHTKADIFVVDEDTRQPIGRPWLTLAMDVCSRMVTGFYLTMDAPSRLSISLCLLHSVFDKSAWLREREITEPWPVAGLPETLHVDNGADFRSRAFKRGCQDAGITIEWRPPGEPRFGGHIERLIGTQMGKLHLLPGTTFSNAEERGEYDSKRHSALTLRELERYIALDIVGSYHQSIHSSLGRPPVAVWREHEGEIPLRLPEDRMRFWLTFLPEQERTLRPTGIHLFGLRYWSAALSADVGRSNRRLLVKYDPRDMARVFVRRPSGNFVEARYADLTLPSVTLHEAVAARRTLLAKGRQEINSRAIVRTAIAQRELVDAAPKKTAVARRGRVGSLKTTGDDSGWGSLRGVDSSKPMPFVEDTE</sequence>
<protein>
    <submittedName>
        <fullName evidence="3">Transposase</fullName>
    </submittedName>
</protein>
<dbReference type="InterPro" id="IPR012337">
    <property type="entry name" value="RNaseH-like_sf"/>
</dbReference>
<evidence type="ECO:0000313" key="3">
    <source>
        <dbReference type="EMBL" id="PJR08450.1"/>
    </source>
</evidence>
<dbReference type="Gene3D" id="3.30.420.10">
    <property type="entry name" value="Ribonuclease H-like superfamily/Ribonuclease H"/>
    <property type="match status" value="1"/>
</dbReference>
<dbReference type="AlphaFoldDB" id="A0A2J0YSS8"/>
<proteinExistence type="predicted"/>
<dbReference type="Pfam" id="PF09299">
    <property type="entry name" value="Mu-transpos_C"/>
    <property type="match status" value="1"/>
</dbReference>
<dbReference type="InterPro" id="IPR015378">
    <property type="entry name" value="Transposase-like_Mu_C"/>
</dbReference>
<dbReference type="InterPro" id="IPR036397">
    <property type="entry name" value="RNaseH_sf"/>
</dbReference>
<name>A0A2J0YSS8_RHIML</name>
<dbReference type="InterPro" id="IPR001584">
    <property type="entry name" value="Integrase_cat-core"/>
</dbReference>
<evidence type="ECO:0000313" key="4">
    <source>
        <dbReference type="Proteomes" id="UP000231987"/>
    </source>
</evidence>
<accession>A0A2J0YSS8</accession>
<feature type="domain" description="Integrase catalytic" evidence="2">
    <location>
        <begin position="165"/>
        <end position="368"/>
    </location>
</feature>
<dbReference type="SUPFAM" id="SSF50610">
    <property type="entry name" value="mu transposase, C-terminal domain"/>
    <property type="match status" value="1"/>
</dbReference>
<reference evidence="3 4" key="1">
    <citation type="submission" date="2017-06" db="EMBL/GenBank/DDBJ databases">
        <title>Ensifer strains isolated from leguminous trees and herbs display diverse denitrification phenotypes with some acting as strong N2O sinks.</title>
        <authorList>
            <person name="Woliy K."/>
            <person name="Mania D."/>
            <person name="Bakken L.R."/>
            <person name="Frostegard A."/>
        </authorList>
    </citation>
    <scope>NUCLEOTIDE SEQUENCE [LARGE SCALE GENOMIC DNA]</scope>
    <source>
        <strain evidence="3 4">AC50a</strain>
    </source>
</reference>
<dbReference type="GO" id="GO:0015074">
    <property type="term" value="P:DNA integration"/>
    <property type="evidence" value="ECO:0007669"/>
    <property type="project" value="InterPro"/>
</dbReference>
<dbReference type="Pfam" id="PF13551">
    <property type="entry name" value="HTH_29"/>
    <property type="match status" value="1"/>
</dbReference>
<dbReference type="GO" id="GO:0003676">
    <property type="term" value="F:nucleic acid binding"/>
    <property type="evidence" value="ECO:0007669"/>
    <property type="project" value="InterPro"/>
</dbReference>
<dbReference type="PROSITE" id="PS50994">
    <property type="entry name" value="INTEGRASE"/>
    <property type="match status" value="1"/>
</dbReference>